<keyword evidence="3" id="KW-1185">Reference proteome</keyword>
<evidence type="ECO:0000313" key="3">
    <source>
        <dbReference type="Proteomes" id="UP000007148"/>
    </source>
</evidence>
<feature type="region of interest" description="Disordered" evidence="1">
    <location>
        <begin position="1"/>
        <end position="114"/>
    </location>
</feature>
<dbReference type="Proteomes" id="UP000007148">
    <property type="component" value="Unassembled WGS sequence"/>
</dbReference>
<proteinExistence type="predicted"/>
<evidence type="ECO:0000256" key="1">
    <source>
        <dbReference type="SAM" id="MobiDB-lite"/>
    </source>
</evidence>
<dbReference type="InParanoid" id="G4TFQ0"/>
<feature type="compositionally biased region" description="Basic residues" evidence="1">
    <location>
        <begin position="18"/>
        <end position="32"/>
    </location>
</feature>
<dbReference type="EMBL" id="CAFZ01000073">
    <property type="protein sequence ID" value="CCA70131.1"/>
    <property type="molecule type" value="Genomic_DNA"/>
</dbReference>
<comment type="caution">
    <text evidence="2">The sequence shown here is derived from an EMBL/GenBank/DDBJ whole genome shotgun (WGS) entry which is preliminary data.</text>
</comment>
<accession>G4TFQ0</accession>
<gene>
    <name evidence="2" type="ORF">PIIN_04070</name>
</gene>
<organism evidence="2 3">
    <name type="scientific">Serendipita indica (strain DSM 11827)</name>
    <name type="common">Root endophyte fungus</name>
    <name type="synonym">Piriformospora indica</name>
    <dbReference type="NCBI Taxonomy" id="1109443"/>
    <lineage>
        <taxon>Eukaryota</taxon>
        <taxon>Fungi</taxon>
        <taxon>Dikarya</taxon>
        <taxon>Basidiomycota</taxon>
        <taxon>Agaricomycotina</taxon>
        <taxon>Agaricomycetes</taxon>
        <taxon>Sebacinales</taxon>
        <taxon>Serendipitaceae</taxon>
        <taxon>Serendipita</taxon>
    </lineage>
</organism>
<feature type="compositionally biased region" description="Basic and acidic residues" evidence="1">
    <location>
        <begin position="51"/>
        <end position="77"/>
    </location>
</feature>
<dbReference type="HOGENOM" id="CLU_2122001_0_0_1"/>
<evidence type="ECO:0000313" key="2">
    <source>
        <dbReference type="EMBL" id="CCA70131.1"/>
    </source>
</evidence>
<reference evidence="2 3" key="1">
    <citation type="journal article" date="2011" name="PLoS Pathog.">
        <title>Endophytic Life Strategies Decoded by Genome and Transcriptome Analyses of the Mutualistic Root Symbiont Piriformospora indica.</title>
        <authorList>
            <person name="Zuccaro A."/>
            <person name="Lahrmann U."/>
            <person name="Guldener U."/>
            <person name="Langen G."/>
            <person name="Pfiffi S."/>
            <person name="Biedenkopf D."/>
            <person name="Wong P."/>
            <person name="Samans B."/>
            <person name="Grimm C."/>
            <person name="Basiewicz M."/>
            <person name="Murat C."/>
            <person name="Martin F."/>
            <person name="Kogel K.H."/>
        </authorList>
    </citation>
    <scope>NUCLEOTIDE SEQUENCE [LARGE SCALE GENOMIC DNA]</scope>
    <source>
        <strain evidence="2 3">DSM 11827</strain>
    </source>
</reference>
<dbReference type="OrthoDB" id="3255309at2759"/>
<name>G4TFQ0_SERID</name>
<protein>
    <submittedName>
        <fullName evidence="2">Uncharacterized protein</fullName>
    </submittedName>
</protein>
<dbReference type="AlphaFoldDB" id="G4TFQ0"/>
<sequence length="114" mass="12350">MSSPSSSSIPPMPAIKVGGRRHSVSKNKHARSASRDTGKAQDTATPPEYPRPAEGEAHDEAPQQDEQAKREKNKRAEFNQAPQQKWVDMSHKKTSNSFGGAGRISQPAGKTMPS</sequence>